<accession>A0A229SPB0</accession>
<reference evidence="2" key="1">
    <citation type="submission" date="2017-07" db="EMBL/GenBank/DDBJ databases">
        <title>Comparative genome mining reveals phylogenetic distribution patterns of secondary metabolites in Amycolatopsis.</title>
        <authorList>
            <person name="Adamek M."/>
            <person name="Alanjary M."/>
            <person name="Sales-Ortells H."/>
            <person name="Goodfellow M."/>
            <person name="Bull A.T."/>
            <person name="Kalinowski J."/>
            <person name="Ziemert N."/>
        </authorList>
    </citation>
    <scope>NUCLEOTIDE SEQUENCE [LARGE SCALE GENOMIC DNA]</scope>
    <source>
        <strain evidence="2">H5</strain>
    </source>
</reference>
<dbReference type="EMBL" id="NMUL01000060">
    <property type="protein sequence ID" value="OXM60489.1"/>
    <property type="molecule type" value="Genomic_DNA"/>
</dbReference>
<dbReference type="SUPFAM" id="SSF48452">
    <property type="entry name" value="TPR-like"/>
    <property type="match status" value="1"/>
</dbReference>
<comment type="caution">
    <text evidence="1">The sequence shown here is derived from an EMBL/GenBank/DDBJ whole genome shotgun (WGS) entry which is preliminary data.</text>
</comment>
<keyword evidence="2" id="KW-1185">Reference proteome</keyword>
<dbReference type="Proteomes" id="UP000215199">
    <property type="component" value="Unassembled WGS sequence"/>
</dbReference>
<dbReference type="Gene3D" id="1.25.40.10">
    <property type="entry name" value="Tetratricopeptide repeat domain"/>
    <property type="match status" value="1"/>
</dbReference>
<name>A0A229SPB0_9PSEU</name>
<dbReference type="InterPro" id="IPR011990">
    <property type="entry name" value="TPR-like_helical_dom_sf"/>
</dbReference>
<gene>
    <name evidence="1" type="ORF">CF165_42465</name>
</gene>
<protein>
    <recommendedName>
        <fullName evidence="3">Tetratricopeptide repeat protein</fullName>
    </recommendedName>
</protein>
<proteinExistence type="predicted"/>
<sequence length="306" mass="31954">MHTRYLWTAAGSDLQDAIDTLQAAADTPTGPVDRADRLSNLGNVLRLRAVRGRSTEAADAAVRTLQEADRLTAPDSAAKAGRLSNLGSALLTRAEITEDPADLEAAVHALTHALSVTAADSAHRAHYLSNLGNAMLRQGRAGEAAANHRAALALLPPGHPDRITVQGNLVTALIAEAEKTGDESILGEATAAIDEAVSGPDGSPHDRVLALWRHADLLVRRSGGNAAAGLQSMLRATELAERVAFTGVAPTDRQYALSRFATLAEDAAAAALTAGRLGTAIEQLELGRGVGWREQLRTRTGAQLSS</sequence>
<evidence type="ECO:0000313" key="1">
    <source>
        <dbReference type="EMBL" id="OXM60489.1"/>
    </source>
</evidence>
<evidence type="ECO:0000313" key="2">
    <source>
        <dbReference type="Proteomes" id="UP000215199"/>
    </source>
</evidence>
<dbReference type="AlphaFoldDB" id="A0A229SPB0"/>
<organism evidence="1 2">
    <name type="scientific">Amycolatopsis vastitatis</name>
    <dbReference type="NCBI Taxonomy" id="1905142"/>
    <lineage>
        <taxon>Bacteria</taxon>
        <taxon>Bacillati</taxon>
        <taxon>Actinomycetota</taxon>
        <taxon>Actinomycetes</taxon>
        <taxon>Pseudonocardiales</taxon>
        <taxon>Pseudonocardiaceae</taxon>
        <taxon>Amycolatopsis</taxon>
    </lineage>
</organism>
<evidence type="ECO:0008006" key="3">
    <source>
        <dbReference type="Google" id="ProtNLM"/>
    </source>
</evidence>